<dbReference type="Proteomes" id="UP000279911">
    <property type="component" value="Unassembled WGS sequence"/>
</dbReference>
<organism evidence="1 2">
    <name type="scientific">Mesobacillus subterraneus</name>
    <dbReference type="NCBI Taxonomy" id="285983"/>
    <lineage>
        <taxon>Bacteria</taxon>
        <taxon>Bacillati</taxon>
        <taxon>Bacillota</taxon>
        <taxon>Bacilli</taxon>
        <taxon>Bacillales</taxon>
        <taxon>Bacillaceae</taxon>
        <taxon>Mesobacillus</taxon>
    </lineage>
</organism>
<dbReference type="RefSeq" id="WP_125478487.1">
    <property type="nucleotide sequence ID" value="NZ_RSFW01000003.1"/>
</dbReference>
<protein>
    <recommendedName>
        <fullName evidence="3">Lipoprotein</fullName>
    </recommendedName>
</protein>
<dbReference type="OrthoDB" id="2876178at2"/>
<reference evidence="2" key="1">
    <citation type="submission" date="2018-12" db="EMBL/GenBank/DDBJ databases">
        <title>Bacillus chawlae sp. nov., Bacillus glennii sp. nov., and Bacillus saganii sp. nov. Isolated from the Vehicle Assembly Building at Kennedy Space Center where the Viking Spacecraft were Assembled.</title>
        <authorList>
            <person name="Seuylemezian A."/>
            <person name="Vaishampayan P."/>
        </authorList>
    </citation>
    <scope>NUCLEOTIDE SEQUENCE [LARGE SCALE GENOMIC DNA]</scope>
    <source>
        <strain evidence="2">DSM 13966</strain>
    </source>
</reference>
<dbReference type="EMBL" id="RSFW01000003">
    <property type="protein sequence ID" value="RSD29054.1"/>
    <property type="molecule type" value="Genomic_DNA"/>
</dbReference>
<evidence type="ECO:0000313" key="1">
    <source>
        <dbReference type="EMBL" id="RSD29054.1"/>
    </source>
</evidence>
<sequence>MKRTIGIIGVLLFILTGCSEEERQLKGLVSEKEGEYGLYVVGHEEVDGFKLAEEGIDESKIHIIYHAKSLEVAQENFSTSGIDKEPAYVVLDHDAIVLKTYKYDELVEFLLDKIAQ</sequence>
<gene>
    <name evidence="1" type="ORF">EJA10_02795</name>
</gene>
<comment type="caution">
    <text evidence="1">The sequence shown here is derived from an EMBL/GenBank/DDBJ whole genome shotgun (WGS) entry which is preliminary data.</text>
</comment>
<name>A0A3R9DWM1_9BACI</name>
<proteinExistence type="predicted"/>
<evidence type="ECO:0000313" key="2">
    <source>
        <dbReference type="Proteomes" id="UP000279911"/>
    </source>
</evidence>
<evidence type="ECO:0008006" key="3">
    <source>
        <dbReference type="Google" id="ProtNLM"/>
    </source>
</evidence>
<accession>A0A3R9DWM1</accession>
<dbReference type="PROSITE" id="PS51257">
    <property type="entry name" value="PROKAR_LIPOPROTEIN"/>
    <property type="match status" value="1"/>
</dbReference>
<dbReference type="AlphaFoldDB" id="A0A3R9DWM1"/>